<comment type="caution">
    <text evidence="2">The sequence shown here is derived from an EMBL/GenBank/DDBJ whole genome shotgun (WGS) entry which is preliminary data.</text>
</comment>
<reference evidence="2 4" key="1">
    <citation type="submission" date="2019-09" db="EMBL/GenBank/DDBJ databases">
        <title>Draft genome sequence assemblies of isolates from the urinary tract.</title>
        <authorList>
            <person name="Mores C.R."/>
            <person name="Putonti C."/>
            <person name="Wolfe A.J."/>
        </authorList>
    </citation>
    <scope>NUCLEOTIDE SEQUENCE [LARGE SCALE GENOMIC DNA]</scope>
    <source>
        <strain evidence="2 4">UMB246</strain>
    </source>
</reference>
<keyword evidence="1" id="KW-0812">Transmembrane</keyword>
<reference evidence="3 5" key="2">
    <citation type="submission" date="2024-04" db="EMBL/GenBank/DDBJ databases">
        <title>Three lactobacilli isolated from voided urine samples from females with type 2 diabetes.</title>
        <authorList>
            <person name="Kula A."/>
            <person name="Stegman N."/>
            <person name="Putonti C."/>
        </authorList>
    </citation>
    <scope>NUCLEOTIDE SEQUENCE [LARGE SCALE GENOMIC DNA]</scope>
    <source>
        <strain evidence="3 5">1855</strain>
    </source>
</reference>
<sequence>MDFYSLDYIQNQESFNSSLIMGSIIISVILLIWAVIFYFRHNYDIKYRDIALIFGLFISIQVFRQVENYNQSKQQGNKTSQMAPFIKSVAREKNVKTKDVYVNSSQFADGIIVKIKGKFYRVTLSSDASNYTLNRTHLISEQVKYHK</sequence>
<dbReference type="Proteomes" id="UP000327236">
    <property type="component" value="Unassembled WGS sequence"/>
</dbReference>
<dbReference type="EMBL" id="JBBVUL010000001">
    <property type="protein sequence ID" value="MEL0564310.1"/>
    <property type="molecule type" value="Genomic_DNA"/>
</dbReference>
<evidence type="ECO:0000313" key="5">
    <source>
        <dbReference type="Proteomes" id="UP001385848"/>
    </source>
</evidence>
<dbReference type="EMBL" id="VYWW01000057">
    <property type="protein sequence ID" value="KAA9320140.1"/>
    <property type="molecule type" value="Genomic_DNA"/>
</dbReference>
<accession>A0A5N1I9Y6</accession>
<evidence type="ECO:0000313" key="3">
    <source>
        <dbReference type="EMBL" id="MEL0564310.1"/>
    </source>
</evidence>
<name>A0A5N1I9Y6_LACJE</name>
<dbReference type="Proteomes" id="UP001385848">
    <property type="component" value="Unassembled WGS sequence"/>
</dbReference>
<keyword evidence="1" id="KW-1133">Transmembrane helix</keyword>
<dbReference type="OrthoDB" id="3232508at2"/>
<feature type="transmembrane region" description="Helical" evidence="1">
    <location>
        <begin position="20"/>
        <end position="39"/>
    </location>
</feature>
<evidence type="ECO:0000256" key="1">
    <source>
        <dbReference type="SAM" id="Phobius"/>
    </source>
</evidence>
<dbReference type="AlphaFoldDB" id="A0A5N1I9Y6"/>
<dbReference type="RefSeq" id="WP_006587852.1">
    <property type="nucleotide sequence ID" value="NZ_CATOUV010000001.1"/>
</dbReference>
<gene>
    <name evidence="3" type="ORF">AAC431_00015</name>
    <name evidence="2" type="ORF">F6H94_08445</name>
</gene>
<protein>
    <submittedName>
        <fullName evidence="2">DUF3290 domain-containing protein</fullName>
    </submittedName>
</protein>
<dbReference type="KEGG" id="lje:BUE77_02615"/>
<keyword evidence="1" id="KW-0472">Membrane</keyword>
<dbReference type="InterPro" id="IPR021707">
    <property type="entry name" value="DUF3290"/>
</dbReference>
<proteinExistence type="predicted"/>
<dbReference type="GeneID" id="31742595"/>
<evidence type="ECO:0000313" key="2">
    <source>
        <dbReference type="EMBL" id="KAA9320140.1"/>
    </source>
</evidence>
<keyword evidence="5" id="KW-1185">Reference proteome</keyword>
<dbReference type="Pfam" id="PF11694">
    <property type="entry name" value="DUF3290"/>
    <property type="match status" value="1"/>
</dbReference>
<organism evidence="2 4">
    <name type="scientific">Lactobacillus jensenii</name>
    <dbReference type="NCBI Taxonomy" id="109790"/>
    <lineage>
        <taxon>Bacteria</taxon>
        <taxon>Bacillati</taxon>
        <taxon>Bacillota</taxon>
        <taxon>Bacilli</taxon>
        <taxon>Lactobacillales</taxon>
        <taxon>Lactobacillaceae</taxon>
        <taxon>Lactobacillus</taxon>
    </lineage>
</organism>
<evidence type="ECO:0000313" key="4">
    <source>
        <dbReference type="Proteomes" id="UP000327236"/>
    </source>
</evidence>